<dbReference type="OrthoDB" id="3227409at2759"/>
<dbReference type="EMBL" id="KN823073">
    <property type="protein sequence ID" value="KIO23867.1"/>
    <property type="molecule type" value="Genomic_DNA"/>
</dbReference>
<organism evidence="2 3">
    <name type="scientific">Tulasnella calospora MUT 4182</name>
    <dbReference type="NCBI Taxonomy" id="1051891"/>
    <lineage>
        <taxon>Eukaryota</taxon>
        <taxon>Fungi</taxon>
        <taxon>Dikarya</taxon>
        <taxon>Basidiomycota</taxon>
        <taxon>Agaricomycotina</taxon>
        <taxon>Agaricomycetes</taxon>
        <taxon>Cantharellales</taxon>
        <taxon>Tulasnellaceae</taxon>
        <taxon>Tulasnella</taxon>
    </lineage>
</organism>
<dbReference type="AlphaFoldDB" id="A0A0C3LR62"/>
<sequence length="300" mass="31569">MPASVSVPTLGNIHSGEPRARIAALSLVGGVKQDSQEMYSSGFNPFDQESSVSPEGKEDNEAVTTASPAEDAGLSPRSMLSRARASSPRNCLILEEFLALPEFKPTPAAGTNVCAVKKTASVRGPSPLGLQGASSFAQKANVEKPKVLPPPSAIWKSQPERAWLLPSTILQNSIDLIGCKDSQVDEFDDLAIFVGLSRRCILEDAWMNVIAAVAAAAEKQDPDSKLAARAAGEDVRSVAGCGSMDDPVVEPGPRANGGMEGAYRSKLTSGGRPTEANPFNLPPYADSASPRWEALTIEPL</sequence>
<accession>A0A0C3LR62</accession>
<evidence type="ECO:0000313" key="2">
    <source>
        <dbReference type="EMBL" id="KIO23867.1"/>
    </source>
</evidence>
<keyword evidence="3" id="KW-1185">Reference proteome</keyword>
<dbReference type="Proteomes" id="UP000054248">
    <property type="component" value="Unassembled WGS sequence"/>
</dbReference>
<feature type="region of interest" description="Disordered" evidence="1">
    <location>
        <begin position="37"/>
        <end position="81"/>
    </location>
</feature>
<evidence type="ECO:0000313" key="3">
    <source>
        <dbReference type="Proteomes" id="UP000054248"/>
    </source>
</evidence>
<reference evidence="3" key="2">
    <citation type="submission" date="2015-01" db="EMBL/GenBank/DDBJ databases">
        <title>Evolutionary Origins and Diversification of the Mycorrhizal Mutualists.</title>
        <authorList>
            <consortium name="DOE Joint Genome Institute"/>
            <consortium name="Mycorrhizal Genomics Consortium"/>
            <person name="Kohler A."/>
            <person name="Kuo A."/>
            <person name="Nagy L.G."/>
            <person name="Floudas D."/>
            <person name="Copeland A."/>
            <person name="Barry K.W."/>
            <person name="Cichocki N."/>
            <person name="Veneault-Fourrey C."/>
            <person name="LaButti K."/>
            <person name="Lindquist E.A."/>
            <person name="Lipzen A."/>
            <person name="Lundell T."/>
            <person name="Morin E."/>
            <person name="Murat C."/>
            <person name="Riley R."/>
            <person name="Ohm R."/>
            <person name="Sun H."/>
            <person name="Tunlid A."/>
            <person name="Henrissat B."/>
            <person name="Grigoriev I.V."/>
            <person name="Hibbett D.S."/>
            <person name="Martin F."/>
        </authorList>
    </citation>
    <scope>NUCLEOTIDE SEQUENCE [LARGE SCALE GENOMIC DNA]</scope>
    <source>
        <strain evidence="3">MUT 4182</strain>
    </source>
</reference>
<dbReference type="HOGENOM" id="CLU_928105_0_0_1"/>
<feature type="compositionally biased region" description="Polar residues" evidence="1">
    <location>
        <begin position="37"/>
        <end position="53"/>
    </location>
</feature>
<proteinExistence type="predicted"/>
<feature type="region of interest" description="Disordered" evidence="1">
    <location>
        <begin position="239"/>
        <end position="285"/>
    </location>
</feature>
<evidence type="ECO:0000256" key="1">
    <source>
        <dbReference type="SAM" id="MobiDB-lite"/>
    </source>
</evidence>
<name>A0A0C3LR62_9AGAM</name>
<reference evidence="2 3" key="1">
    <citation type="submission" date="2014-04" db="EMBL/GenBank/DDBJ databases">
        <authorList>
            <consortium name="DOE Joint Genome Institute"/>
            <person name="Kuo A."/>
            <person name="Girlanda M."/>
            <person name="Perotto S."/>
            <person name="Kohler A."/>
            <person name="Nagy L.G."/>
            <person name="Floudas D."/>
            <person name="Copeland A."/>
            <person name="Barry K.W."/>
            <person name="Cichocki N."/>
            <person name="Veneault-Fourrey C."/>
            <person name="LaButti K."/>
            <person name="Lindquist E.A."/>
            <person name="Lipzen A."/>
            <person name="Lundell T."/>
            <person name="Morin E."/>
            <person name="Murat C."/>
            <person name="Sun H."/>
            <person name="Tunlid A."/>
            <person name="Henrissat B."/>
            <person name="Grigoriev I.V."/>
            <person name="Hibbett D.S."/>
            <person name="Martin F."/>
            <person name="Nordberg H.P."/>
            <person name="Cantor M.N."/>
            <person name="Hua S.X."/>
        </authorList>
    </citation>
    <scope>NUCLEOTIDE SEQUENCE [LARGE SCALE GENOMIC DNA]</scope>
    <source>
        <strain evidence="2 3">MUT 4182</strain>
    </source>
</reference>
<gene>
    <name evidence="2" type="ORF">M407DRAFT_26660</name>
</gene>
<protein>
    <submittedName>
        <fullName evidence="2">Uncharacterized protein</fullName>
    </submittedName>
</protein>